<sequence>MASAQLLDEHYESAYRSVKYYQSDLAESALECMVCQQLPYDPVKCYQCDRLVCKKELMKLGSSQGGTIKQDQYGRYTGVKCPQCFSAEGDQDRHVSTEFVKLARLERKALMNVRVFGCCMEDCAKKIVPNWRLSDFLTHIDKECKHIIRGCPLEGCEEAFILKNSGDHFRECPKAYIKCMRCSKITLRSQIEEDKLCNPACLNLKKRSLIPKRPTSVMKSIRQVQQQTSQLSVSKQYQTQSPETKDTKSTSLSPTRLPASNSFNKTVTKAFVLNLAPTQLSSQDLSAKHQIVHAQSMTPAKISLNFEGFEQASADHLKLPPIIQTPKLPPKFIQSIPDPTNPESAPLKVYCSTEPSCGLTHLHYDQESEFKINYETLVANIKRKRVKMGKKVPLMTDQYSKESLQFIVKHQRSGLVYAGDMDNLQVVIIDQSKKDEEQQGHSVVKVEAKPYCGYLACNESLLIVGLAGGQVKVYSLANPLFPQLVRTIQLKSIITTMMPLTEHLALIGEYGGILTVCDVYSGRILCSYETGQEWIRDMTLTNELGELAVVTSKGLFIMHYEHDQESLKIKHHFLRSLDLLSCAYLKEKELLLGRDGDSTLFVYEYRFQQELSRHQLPTGDRFPYRITPLEHRPAHTTDKISTKIPGECSYFLVQDMQGLSLICTDKQNQYGAKHGNSTLLRELPGNWNRGLFVERNHNKVVIHGNLRDYDGVKRWYVQLEIMH</sequence>
<keyword evidence="3" id="KW-1185">Reference proteome</keyword>
<feature type="region of interest" description="Disordered" evidence="1">
    <location>
        <begin position="228"/>
        <end position="259"/>
    </location>
</feature>
<evidence type="ECO:0000313" key="2">
    <source>
        <dbReference type="EMBL" id="TNV82991.1"/>
    </source>
</evidence>
<organism evidence="2 3">
    <name type="scientific">Halteria grandinella</name>
    <dbReference type="NCBI Taxonomy" id="5974"/>
    <lineage>
        <taxon>Eukaryota</taxon>
        <taxon>Sar</taxon>
        <taxon>Alveolata</taxon>
        <taxon>Ciliophora</taxon>
        <taxon>Intramacronucleata</taxon>
        <taxon>Spirotrichea</taxon>
        <taxon>Stichotrichia</taxon>
        <taxon>Sporadotrichida</taxon>
        <taxon>Halteriidae</taxon>
        <taxon>Halteria</taxon>
    </lineage>
</organism>
<reference evidence="2" key="1">
    <citation type="submission" date="2019-06" db="EMBL/GenBank/DDBJ databases">
        <authorList>
            <person name="Zheng W."/>
        </authorList>
    </citation>
    <scope>NUCLEOTIDE SEQUENCE</scope>
    <source>
        <strain evidence="2">QDHG01</strain>
    </source>
</reference>
<evidence type="ECO:0000256" key="1">
    <source>
        <dbReference type="SAM" id="MobiDB-lite"/>
    </source>
</evidence>
<name>A0A8J8NZL7_HALGN</name>
<gene>
    <name evidence="2" type="ORF">FGO68_gene2868</name>
</gene>
<protein>
    <submittedName>
        <fullName evidence="2">Uncharacterized protein</fullName>
    </submittedName>
</protein>
<evidence type="ECO:0000313" key="3">
    <source>
        <dbReference type="Proteomes" id="UP000785679"/>
    </source>
</evidence>
<accession>A0A8J8NZL7</accession>
<comment type="caution">
    <text evidence="2">The sequence shown here is derived from an EMBL/GenBank/DDBJ whole genome shotgun (WGS) entry which is preliminary data.</text>
</comment>
<dbReference type="Proteomes" id="UP000785679">
    <property type="component" value="Unassembled WGS sequence"/>
</dbReference>
<dbReference type="SUPFAM" id="SSF50978">
    <property type="entry name" value="WD40 repeat-like"/>
    <property type="match status" value="1"/>
</dbReference>
<proteinExistence type="predicted"/>
<dbReference type="EMBL" id="RRYP01004289">
    <property type="protein sequence ID" value="TNV82991.1"/>
    <property type="molecule type" value="Genomic_DNA"/>
</dbReference>
<dbReference type="InterPro" id="IPR036322">
    <property type="entry name" value="WD40_repeat_dom_sf"/>
</dbReference>
<feature type="compositionally biased region" description="Polar residues" evidence="1">
    <location>
        <begin position="249"/>
        <end position="259"/>
    </location>
</feature>
<dbReference type="AlphaFoldDB" id="A0A8J8NZL7"/>